<comment type="caution">
    <text evidence="1">The sequence shown here is derived from an EMBL/GenBank/DDBJ whole genome shotgun (WGS) entry which is preliminary data.</text>
</comment>
<protein>
    <submittedName>
        <fullName evidence="1">11650_t:CDS:1</fullName>
    </submittedName>
</protein>
<keyword evidence="2" id="KW-1185">Reference proteome</keyword>
<evidence type="ECO:0000313" key="1">
    <source>
        <dbReference type="EMBL" id="CAG8673383.1"/>
    </source>
</evidence>
<evidence type="ECO:0000313" key="2">
    <source>
        <dbReference type="Proteomes" id="UP000789396"/>
    </source>
</evidence>
<dbReference type="OrthoDB" id="2422605at2759"/>
<reference evidence="1" key="1">
    <citation type="submission" date="2021-06" db="EMBL/GenBank/DDBJ databases">
        <authorList>
            <person name="Kallberg Y."/>
            <person name="Tangrot J."/>
            <person name="Rosling A."/>
        </authorList>
    </citation>
    <scope>NUCLEOTIDE SEQUENCE</scope>
    <source>
        <strain evidence="1">IN212</strain>
    </source>
</reference>
<name>A0A9N9HE43_9GLOM</name>
<sequence length="146" mass="16743">MSENISSSSVLVKTYGDIYLNTPDTERSVQFFEEIEILPRMRFCTRCQSPMRKTKDSSRIDKQKWACTSKTACGYSTTLRSGTWLSYSKISLAQIAKIMFCWSHKLPQKFTVAETGVSAQSMVDWYNFCRDICCVALMNQENKKIG</sequence>
<gene>
    <name evidence="1" type="ORF">RFULGI_LOCUS9318</name>
</gene>
<accession>A0A9N9HE43</accession>
<feature type="non-terminal residue" evidence="1">
    <location>
        <position position="146"/>
    </location>
</feature>
<dbReference type="Proteomes" id="UP000789396">
    <property type="component" value="Unassembled WGS sequence"/>
</dbReference>
<dbReference type="EMBL" id="CAJVPZ010016433">
    <property type="protein sequence ID" value="CAG8673383.1"/>
    <property type="molecule type" value="Genomic_DNA"/>
</dbReference>
<organism evidence="1 2">
    <name type="scientific">Racocetra fulgida</name>
    <dbReference type="NCBI Taxonomy" id="60492"/>
    <lineage>
        <taxon>Eukaryota</taxon>
        <taxon>Fungi</taxon>
        <taxon>Fungi incertae sedis</taxon>
        <taxon>Mucoromycota</taxon>
        <taxon>Glomeromycotina</taxon>
        <taxon>Glomeromycetes</taxon>
        <taxon>Diversisporales</taxon>
        <taxon>Gigasporaceae</taxon>
        <taxon>Racocetra</taxon>
    </lineage>
</organism>
<proteinExistence type="predicted"/>
<dbReference type="AlphaFoldDB" id="A0A9N9HE43"/>